<evidence type="ECO:0000256" key="4">
    <source>
        <dbReference type="ARBA" id="ARBA00023014"/>
    </source>
</evidence>
<comment type="caution">
    <text evidence="6">The sequence shown here is derived from an EMBL/GenBank/DDBJ whole genome shotgun (WGS) entry which is preliminary data.</text>
</comment>
<accession>A0ABQ3YUJ8</accession>
<dbReference type="PROSITE" id="PS51296">
    <property type="entry name" value="RIESKE"/>
    <property type="match status" value="1"/>
</dbReference>
<keyword evidence="1" id="KW-0001">2Fe-2S</keyword>
<evidence type="ECO:0000313" key="7">
    <source>
        <dbReference type="Proteomes" id="UP000637628"/>
    </source>
</evidence>
<evidence type="ECO:0000259" key="5">
    <source>
        <dbReference type="PROSITE" id="PS51296"/>
    </source>
</evidence>
<dbReference type="RefSeq" id="WP_203726606.1">
    <property type="nucleotide sequence ID" value="NZ_BAAATX010000003.1"/>
</dbReference>
<dbReference type="PANTHER" id="PTHR21496">
    <property type="entry name" value="FERREDOXIN-RELATED"/>
    <property type="match status" value="1"/>
</dbReference>
<dbReference type="InterPro" id="IPR036922">
    <property type="entry name" value="Rieske_2Fe-2S_sf"/>
</dbReference>
<protein>
    <submittedName>
        <fullName evidence="6">tRNA-(Guanine-N1)-methyltransferase</fullName>
    </submittedName>
</protein>
<gene>
    <name evidence="6" type="ORF">Adu01nite_23690</name>
</gene>
<feature type="domain" description="Rieske" evidence="5">
    <location>
        <begin position="2"/>
        <end position="96"/>
    </location>
</feature>
<dbReference type="Proteomes" id="UP000637628">
    <property type="component" value="Unassembled WGS sequence"/>
</dbReference>
<keyword evidence="3" id="KW-0408">Iron</keyword>
<organism evidence="6 7">
    <name type="scientific">Paractinoplanes durhamensis</name>
    <dbReference type="NCBI Taxonomy" id="113563"/>
    <lineage>
        <taxon>Bacteria</taxon>
        <taxon>Bacillati</taxon>
        <taxon>Actinomycetota</taxon>
        <taxon>Actinomycetes</taxon>
        <taxon>Micromonosporales</taxon>
        <taxon>Micromonosporaceae</taxon>
        <taxon>Paractinoplanes</taxon>
    </lineage>
</organism>
<dbReference type="InterPro" id="IPR017941">
    <property type="entry name" value="Rieske_2Fe-2S"/>
</dbReference>
<name>A0ABQ3YUJ8_9ACTN</name>
<keyword evidence="2" id="KW-0479">Metal-binding</keyword>
<reference evidence="6 7" key="1">
    <citation type="submission" date="2021-01" db="EMBL/GenBank/DDBJ databases">
        <title>Whole genome shotgun sequence of Actinoplanes durhamensis NBRC 14914.</title>
        <authorList>
            <person name="Komaki H."/>
            <person name="Tamura T."/>
        </authorList>
    </citation>
    <scope>NUCLEOTIDE SEQUENCE [LARGE SCALE GENOMIC DNA]</scope>
    <source>
        <strain evidence="6 7">NBRC 14914</strain>
    </source>
</reference>
<dbReference type="EMBL" id="BOML01000019">
    <property type="protein sequence ID" value="GIE01019.1"/>
    <property type="molecule type" value="Genomic_DNA"/>
</dbReference>
<evidence type="ECO:0000313" key="6">
    <source>
        <dbReference type="EMBL" id="GIE01019.1"/>
    </source>
</evidence>
<dbReference type="PANTHER" id="PTHR21496:SF23">
    <property type="entry name" value="3-PHENYLPROPIONATE_CINNAMIC ACID DIOXYGENASE FERREDOXIN SUBUNIT"/>
    <property type="match status" value="1"/>
</dbReference>
<sequence length="98" mass="10599">MKPIGSVHDIPFGEGRTFSVDGRMIAVFRLRDGSIRALDAVCPHKGGPLADGQIDLKQVVCPLHLNAWDLATGCSLSGQKPVASYPVRIDDDLLFLEL</sequence>
<dbReference type="Gene3D" id="2.102.10.10">
    <property type="entry name" value="Rieske [2Fe-2S] iron-sulphur domain"/>
    <property type="match status" value="1"/>
</dbReference>
<dbReference type="SUPFAM" id="SSF50022">
    <property type="entry name" value="ISP domain"/>
    <property type="match status" value="1"/>
</dbReference>
<evidence type="ECO:0000256" key="3">
    <source>
        <dbReference type="ARBA" id="ARBA00023004"/>
    </source>
</evidence>
<proteinExistence type="predicted"/>
<dbReference type="Pfam" id="PF00355">
    <property type="entry name" value="Rieske"/>
    <property type="match status" value="1"/>
</dbReference>
<evidence type="ECO:0000256" key="2">
    <source>
        <dbReference type="ARBA" id="ARBA00022723"/>
    </source>
</evidence>
<keyword evidence="4" id="KW-0411">Iron-sulfur</keyword>
<keyword evidence="7" id="KW-1185">Reference proteome</keyword>
<evidence type="ECO:0000256" key="1">
    <source>
        <dbReference type="ARBA" id="ARBA00022714"/>
    </source>
</evidence>